<dbReference type="InterPro" id="IPR001469">
    <property type="entry name" value="ATP_synth_F1_dsu/esu"/>
</dbReference>
<evidence type="ECO:0000256" key="3">
    <source>
        <dbReference type="ARBA" id="ARBA00022448"/>
    </source>
</evidence>
<evidence type="ECO:0000256" key="8">
    <source>
        <dbReference type="HAMAP-Rule" id="MF_00530"/>
    </source>
</evidence>
<comment type="similarity">
    <text evidence="2 8 9">Belongs to the ATPase epsilon chain family.</text>
</comment>
<dbReference type="GO" id="GO:0045259">
    <property type="term" value="C:proton-transporting ATP synthase complex"/>
    <property type="evidence" value="ECO:0007669"/>
    <property type="project" value="UniProtKB-KW"/>
</dbReference>
<feature type="domain" description="ATP synthase F1 complex delta/epsilon subunit N-terminal" evidence="11">
    <location>
        <begin position="4"/>
        <end position="82"/>
    </location>
</feature>
<accession>A0A212PZL1</accession>
<dbReference type="PANTHER" id="PTHR13822:SF10">
    <property type="entry name" value="ATP SYNTHASE EPSILON CHAIN, CHLOROPLASTIC"/>
    <property type="match status" value="1"/>
</dbReference>
<evidence type="ECO:0000256" key="4">
    <source>
        <dbReference type="ARBA" id="ARBA00023065"/>
    </source>
</evidence>
<dbReference type="Proteomes" id="UP000197025">
    <property type="component" value="Unassembled WGS sequence"/>
</dbReference>
<evidence type="ECO:0000259" key="11">
    <source>
        <dbReference type="Pfam" id="PF02823"/>
    </source>
</evidence>
<dbReference type="Pfam" id="PF02823">
    <property type="entry name" value="ATP-synt_DE_N"/>
    <property type="match status" value="1"/>
</dbReference>
<dbReference type="Gene3D" id="1.20.5.440">
    <property type="entry name" value="ATP synthase delta/epsilon subunit, C-terminal domain"/>
    <property type="match status" value="1"/>
</dbReference>
<evidence type="ECO:0000256" key="2">
    <source>
        <dbReference type="ARBA" id="ARBA00005712"/>
    </source>
</evidence>
<dbReference type="SUPFAM" id="SSF51344">
    <property type="entry name" value="Epsilon subunit of F1F0-ATP synthase N-terminal domain"/>
    <property type="match status" value="1"/>
</dbReference>
<keyword evidence="8" id="KW-1003">Cell membrane</keyword>
<keyword evidence="6 8" id="KW-0139">CF(1)</keyword>
<dbReference type="EMBL" id="FYEK01000003">
    <property type="protein sequence ID" value="SNB52473.1"/>
    <property type="molecule type" value="Genomic_DNA"/>
</dbReference>
<name>A0A212PZL1_9CHLR</name>
<dbReference type="InterPro" id="IPR036794">
    <property type="entry name" value="ATP_F1_dsu/esu_C_sf"/>
</dbReference>
<keyword evidence="5 8" id="KW-0472">Membrane</keyword>
<evidence type="ECO:0000256" key="5">
    <source>
        <dbReference type="ARBA" id="ARBA00023136"/>
    </source>
</evidence>
<dbReference type="Pfam" id="PF00401">
    <property type="entry name" value="ATP-synt_DE"/>
    <property type="match status" value="1"/>
</dbReference>
<keyword evidence="4 8" id="KW-0406">Ion transport</keyword>
<reference evidence="13" key="1">
    <citation type="submission" date="2017-06" db="EMBL/GenBank/DDBJ databases">
        <authorList>
            <person name="Varghese N."/>
            <person name="Submissions S."/>
        </authorList>
    </citation>
    <scope>NUCLEOTIDE SEQUENCE [LARGE SCALE GENOMIC DNA]</scope>
    <source>
        <strain evidence="13">JAD2</strain>
    </source>
</reference>
<dbReference type="HAMAP" id="MF_00530">
    <property type="entry name" value="ATP_synth_epsil_bac"/>
    <property type="match status" value="1"/>
</dbReference>
<dbReference type="NCBIfam" id="TIGR01216">
    <property type="entry name" value="ATP_synt_epsi"/>
    <property type="match status" value="1"/>
</dbReference>
<dbReference type="GO" id="GO:0005524">
    <property type="term" value="F:ATP binding"/>
    <property type="evidence" value="ECO:0007669"/>
    <property type="project" value="UniProtKB-UniRule"/>
</dbReference>
<dbReference type="InterPro" id="IPR020547">
    <property type="entry name" value="ATP_synth_F1_esu_C"/>
</dbReference>
<keyword evidence="7 8" id="KW-0066">ATP synthesis</keyword>
<dbReference type="NCBIfam" id="NF009980">
    <property type="entry name" value="PRK13446.1"/>
    <property type="match status" value="1"/>
</dbReference>
<feature type="domain" description="ATP synthase epsilon subunit C-terminal" evidence="10">
    <location>
        <begin position="86"/>
        <end position="130"/>
    </location>
</feature>
<dbReference type="PANTHER" id="PTHR13822">
    <property type="entry name" value="ATP SYNTHASE DELTA/EPSILON CHAIN"/>
    <property type="match status" value="1"/>
</dbReference>
<keyword evidence="8" id="KW-0375">Hydrogen ion transport</keyword>
<dbReference type="CDD" id="cd12152">
    <property type="entry name" value="F1-ATPase_delta"/>
    <property type="match status" value="1"/>
</dbReference>
<keyword evidence="13" id="KW-1185">Reference proteome</keyword>
<dbReference type="SUPFAM" id="SSF46604">
    <property type="entry name" value="Epsilon subunit of F1F0-ATP synthase C-terminal domain"/>
    <property type="match status" value="1"/>
</dbReference>
<dbReference type="FunCoup" id="A0A212PZL1">
    <property type="interactions" value="409"/>
</dbReference>
<dbReference type="GO" id="GO:0046933">
    <property type="term" value="F:proton-transporting ATP synthase activity, rotational mechanism"/>
    <property type="evidence" value="ECO:0007669"/>
    <property type="project" value="UniProtKB-UniRule"/>
</dbReference>
<comment type="subunit">
    <text evidence="8 9">F-type ATPases have 2 components, CF(1) - the catalytic core - and CF(0) - the membrane proton channel. CF(1) has five subunits: alpha(3), beta(3), gamma(1), delta(1), epsilon(1). CF(0) has three main subunits: a, b and c.</text>
</comment>
<evidence type="ECO:0000256" key="6">
    <source>
        <dbReference type="ARBA" id="ARBA00023196"/>
    </source>
</evidence>
<evidence type="ECO:0000259" key="10">
    <source>
        <dbReference type="Pfam" id="PF00401"/>
    </source>
</evidence>
<evidence type="ECO:0000256" key="1">
    <source>
        <dbReference type="ARBA" id="ARBA00004202"/>
    </source>
</evidence>
<evidence type="ECO:0000256" key="9">
    <source>
        <dbReference type="RuleBase" id="RU003656"/>
    </source>
</evidence>
<dbReference type="InterPro" id="IPR020546">
    <property type="entry name" value="ATP_synth_F1_dsu/esu_N"/>
</dbReference>
<dbReference type="Gene3D" id="2.60.15.10">
    <property type="entry name" value="F0F1 ATP synthase delta/epsilon subunit, N-terminal"/>
    <property type="match status" value="1"/>
</dbReference>
<dbReference type="RefSeq" id="WP_088570092.1">
    <property type="nucleotide sequence ID" value="NZ_FYEK01000003.1"/>
</dbReference>
<evidence type="ECO:0000313" key="13">
    <source>
        <dbReference type="Proteomes" id="UP000197025"/>
    </source>
</evidence>
<gene>
    <name evidence="8" type="primary">atpC</name>
    <name evidence="12" type="ORF">SAMN02746019_00023230</name>
</gene>
<dbReference type="InterPro" id="IPR036771">
    <property type="entry name" value="ATPsynth_dsu/esu_N"/>
</dbReference>
<evidence type="ECO:0000313" key="12">
    <source>
        <dbReference type="EMBL" id="SNB52473.1"/>
    </source>
</evidence>
<dbReference type="AlphaFoldDB" id="A0A212PZL1"/>
<keyword evidence="3 8" id="KW-0813">Transport</keyword>
<organism evidence="12 13">
    <name type="scientific">Thermoflexus hugenholtzii JAD2</name>
    <dbReference type="NCBI Taxonomy" id="877466"/>
    <lineage>
        <taxon>Bacteria</taxon>
        <taxon>Bacillati</taxon>
        <taxon>Chloroflexota</taxon>
        <taxon>Thermoflexia</taxon>
        <taxon>Thermoflexales</taxon>
        <taxon>Thermoflexaceae</taxon>
        <taxon>Thermoflexus</taxon>
    </lineage>
</organism>
<sequence>MSPLRLEIVTQERALFSGDVDMVVAPGVEGELGILPGHAPLLTALGIGPLLARRGSEELWFAIHGGFMEVTPEKVIVLADVAERAEEIDIARAEEARQRAEQLLKERPAGVDLNAALAALRRSRVRLEVARRRRIRRESSSGP</sequence>
<comment type="function">
    <text evidence="8">Produces ATP from ADP in the presence of a proton gradient across the membrane.</text>
</comment>
<dbReference type="OrthoDB" id="9804110at2"/>
<dbReference type="GO" id="GO:0005886">
    <property type="term" value="C:plasma membrane"/>
    <property type="evidence" value="ECO:0007669"/>
    <property type="project" value="UniProtKB-SubCell"/>
</dbReference>
<dbReference type="InParanoid" id="A0A212PZL1"/>
<evidence type="ECO:0000256" key="7">
    <source>
        <dbReference type="ARBA" id="ARBA00023310"/>
    </source>
</evidence>
<protein>
    <recommendedName>
        <fullName evidence="8">ATP synthase epsilon chain</fullName>
    </recommendedName>
    <alternativeName>
        <fullName evidence="8">ATP synthase F1 sector epsilon subunit</fullName>
    </alternativeName>
    <alternativeName>
        <fullName evidence="8">F-ATPase epsilon subunit</fullName>
    </alternativeName>
</protein>
<comment type="subcellular location">
    <subcellularLocation>
        <location evidence="1 8">Cell membrane</location>
        <topology evidence="1 8">Peripheral membrane protein</topology>
    </subcellularLocation>
</comment>
<proteinExistence type="inferred from homology"/>